<dbReference type="Proteomes" id="UP001486565">
    <property type="component" value="Chromosome"/>
</dbReference>
<evidence type="ECO:0000313" key="4">
    <source>
        <dbReference type="EMBL" id="WZL70227.1"/>
    </source>
</evidence>
<dbReference type="InterPro" id="IPR005648">
    <property type="entry name" value="FlgD"/>
</dbReference>
<keyword evidence="4" id="KW-0966">Cell projection</keyword>
<evidence type="ECO:0000256" key="3">
    <source>
        <dbReference type="RuleBase" id="RU362076"/>
    </source>
</evidence>
<dbReference type="RefSeq" id="WP_341877188.1">
    <property type="nucleotide sequence ID" value="NZ_CP121687.1"/>
</dbReference>
<evidence type="ECO:0000256" key="1">
    <source>
        <dbReference type="ARBA" id="ARBA00010577"/>
    </source>
</evidence>
<gene>
    <name evidence="4" type="ORF">QBE51_01470</name>
</gene>
<comment type="similarity">
    <text evidence="1 3">Belongs to the FlgD family.</text>
</comment>
<keyword evidence="4" id="KW-0969">Cilium</keyword>
<accession>A0ABZ2Y4E9</accession>
<sequence length="266" mass="29962">MANVNYISATDSKIQYEKPSAAPKNEMDKDAFLQLLVTQLRYQDPLNPTDDKEFLAQMAQFTTLEQMQNMNRSFEATKAFSLLGKEVQATIVNEQTSEVEIVQGKVEFVKMKNGKAYLVVDNKEVPADDVEIVTDSAILGLDNQPTNAFELIGKVVQFARQNPVTKETEYIEGKVQHINMKNGKPYVVIGSEEGLIEASLDKIEGIVEKDSLVGKHIIGSFFNSETQEYEKIEGQVDYIFIRGNKTYAVVNGKEMTLEDIEKVFRN</sequence>
<dbReference type="Pfam" id="PF03963">
    <property type="entry name" value="FlgD"/>
    <property type="match status" value="1"/>
</dbReference>
<evidence type="ECO:0000256" key="2">
    <source>
        <dbReference type="ARBA" id="ARBA00022795"/>
    </source>
</evidence>
<comment type="function">
    <text evidence="3">Required for flagellar hook formation. May act as a scaffolding protein.</text>
</comment>
<organism evidence="4 5">
    <name type="scientific">Defluviitalea saccharophila</name>
    <dbReference type="NCBI Taxonomy" id="879970"/>
    <lineage>
        <taxon>Bacteria</taxon>
        <taxon>Bacillati</taxon>
        <taxon>Bacillota</taxon>
        <taxon>Clostridia</taxon>
        <taxon>Lachnospirales</taxon>
        <taxon>Defluviitaleaceae</taxon>
        <taxon>Defluviitalea</taxon>
    </lineage>
</organism>
<protein>
    <recommendedName>
        <fullName evidence="3">Basal-body rod modification protein FlgD</fullName>
    </recommendedName>
</protein>
<proteinExistence type="inferred from homology"/>
<dbReference type="EMBL" id="CP121687">
    <property type="protein sequence ID" value="WZL70227.1"/>
    <property type="molecule type" value="Genomic_DNA"/>
</dbReference>
<keyword evidence="4" id="KW-0282">Flagellum</keyword>
<evidence type="ECO:0000313" key="5">
    <source>
        <dbReference type="Proteomes" id="UP001486565"/>
    </source>
</evidence>
<name>A0ABZ2Y4E9_9FIRM</name>
<keyword evidence="2 3" id="KW-1005">Bacterial flagellum biogenesis</keyword>
<keyword evidence="5" id="KW-1185">Reference proteome</keyword>
<reference evidence="4 5" key="1">
    <citation type="submission" date="2023-03" db="EMBL/GenBank/DDBJ databases">
        <title>Novel Species.</title>
        <authorList>
            <person name="Ma S."/>
        </authorList>
    </citation>
    <scope>NUCLEOTIDE SEQUENCE [LARGE SCALE GENOMIC DNA]</scope>
    <source>
        <strain evidence="4 5">LIND6LT2</strain>
    </source>
</reference>